<proteinExistence type="predicted"/>
<dbReference type="Proteomes" id="UP000314294">
    <property type="component" value="Unassembled WGS sequence"/>
</dbReference>
<gene>
    <name evidence="1" type="ORF">EYF80_040690</name>
</gene>
<reference evidence="1 2" key="1">
    <citation type="submission" date="2019-03" db="EMBL/GenBank/DDBJ databases">
        <title>First draft genome of Liparis tanakae, snailfish: a comprehensive survey of snailfish specific genes.</title>
        <authorList>
            <person name="Kim W."/>
            <person name="Song I."/>
            <person name="Jeong J.-H."/>
            <person name="Kim D."/>
            <person name="Kim S."/>
            <person name="Ryu S."/>
            <person name="Song J.Y."/>
            <person name="Lee S.K."/>
        </authorList>
    </citation>
    <scope>NUCLEOTIDE SEQUENCE [LARGE SCALE GENOMIC DNA]</scope>
    <source>
        <tissue evidence="1">Muscle</tissue>
    </source>
</reference>
<accession>A0A4Z2G7J5</accession>
<organism evidence="1 2">
    <name type="scientific">Liparis tanakae</name>
    <name type="common">Tanaka's snailfish</name>
    <dbReference type="NCBI Taxonomy" id="230148"/>
    <lineage>
        <taxon>Eukaryota</taxon>
        <taxon>Metazoa</taxon>
        <taxon>Chordata</taxon>
        <taxon>Craniata</taxon>
        <taxon>Vertebrata</taxon>
        <taxon>Euteleostomi</taxon>
        <taxon>Actinopterygii</taxon>
        <taxon>Neopterygii</taxon>
        <taxon>Teleostei</taxon>
        <taxon>Neoteleostei</taxon>
        <taxon>Acanthomorphata</taxon>
        <taxon>Eupercaria</taxon>
        <taxon>Perciformes</taxon>
        <taxon>Cottioidei</taxon>
        <taxon>Cottales</taxon>
        <taxon>Liparidae</taxon>
        <taxon>Liparis</taxon>
    </lineage>
</organism>
<evidence type="ECO:0000313" key="1">
    <source>
        <dbReference type="EMBL" id="TNN49085.1"/>
    </source>
</evidence>
<comment type="caution">
    <text evidence="1">The sequence shown here is derived from an EMBL/GenBank/DDBJ whole genome shotgun (WGS) entry which is preliminary data.</text>
</comment>
<sequence length="59" mass="6789">MVEVWMVVPPRLERICSGRKSSGVSKAKMESLSWMISRSSSSSQKERWKPSKYISVRTI</sequence>
<evidence type="ECO:0000313" key="2">
    <source>
        <dbReference type="Proteomes" id="UP000314294"/>
    </source>
</evidence>
<protein>
    <submittedName>
        <fullName evidence="1">Uncharacterized protein</fullName>
    </submittedName>
</protein>
<dbReference type="EMBL" id="SRLO01000669">
    <property type="protein sequence ID" value="TNN49085.1"/>
    <property type="molecule type" value="Genomic_DNA"/>
</dbReference>
<name>A0A4Z2G7J5_9TELE</name>
<keyword evidence="2" id="KW-1185">Reference proteome</keyword>
<dbReference type="AlphaFoldDB" id="A0A4Z2G7J5"/>